<evidence type="ECO:0000256" key="3">
    <source>
        <dbReference type="ARBA" id="ARBA00022525"/>
    </source>
</evidence>
<gene>
    <name evidence="8" type="ORF">SASPL_152041</name>
</gene>
<dbReference type="Pfam" id="PF00657">
    <property type="entry name" value="Lipase_GDSL"/>
    <property type="match status" value="1"/>
</dbReference>
<evidence type="ECO:0008006" key="10">
    <source>
        <dbReference type="Google" id="ProtNLM"/>
    </source>
</evidence>
<evidence type="ECO:0000256" key="7">
    <source>
        <dbReference type="ARBA" id="ARBA00023098"/>
    </source>
</evidence>
<comment type="subcellular location">
    <subcellularLocation>
        <location evidence="1">Secreted</location>
    </subcellularLocation>
</comment>
<comment type="caution">
    <text evidence="8">The sequence shown here is derived from an EMBL/GenBank/DDBJ whole genome shotgun (WGS) entry which is preliminary data.</text>
</comment>
<reference evidence="8" key="2">
    <citation type="submission" date="2020-08" db="EMBL/GenBank/DDBJ databases">
        <title>Plant Genome Project.</title>
        <authorList>
            <person name="Zhang R.-G."/>
        </authorList>
    </citation>
    <scope>NUCLEOTIDE SEQUENCE</scope>
    <source>
        <strain evidence="8">Huo1</strain>
        <tissue evidence="8">Leaf</tissue>
    </source>
</reference>
<comment type="similarity">
    <text evidence="2">Belongs to the 'GDSL' lipolytic enzyme family.</text>
</comment>
<reference evidence="8" key="1">
    <citation type="submission" date="2018-01" db="EMBL/GenBank/DDBJ databases">
        <authorList>
            <person name="Mao J.F."/>
        </authorList>
    </citation>
    <scope>NUCLEOTIDE SEQUENCE</scope>
    <source>
        <strain evidence="8">Huo1</strain>
        <tissue evidence="8">Leaf</tissue>
    </source>
</reference>
<evidence type="ECO:0000256" key="5">
    <source>
        <dbReference type="ARBA" id="ARBA00022801"/>
    </source>
</evidence>
<evidence type="ECO:0000313" key="9">
    <source>
        <dbReference type="Proteomes" id="UP000298416"/>
    </source>
</evidence>
<keyword evidence="9" id="KW-1185">Reference proteome</keyword>
<evidence type="ECO:0000256" key="1">
    <source>
        <dbReference type="ARBA" id="ARBA00004613"/>
    </source>
</evidence>
<dbReference type="GO" id="GO:0016788">
    <property type="term" value="F:hydrolase activity, acting on ester bonds"/>
    <property type="evidence" value="ECO:0007669"/>
    <property type="project" value="InterPro"/>
</dbReference>
<sequence>MYVFGDSLSDVGNNKYLNDSSDKVNFLPYGIDFSGGPTGRFSNGKILVDFIGLPLLPSYADDVIAKGENILYGVNYASAGAGILRDTGYLFVLSEVVTWRTGPHHPFRRTD</sequence>
<dbReference type="GO" id="GO:0005576">
    <property type="term" value="C:extracellular region"/>
    <property type="evidence" value="ECO:0007669"/>
    <property type="project" value="UniProtKB-SubCell"/>
</dbReference>
<organism evidence="8">
    <name type="scientific">Salvia splendens</name>
    <name type="common">Scarlet sage</name>
    <dbReference type="NCBI Taxonomy" id="180675"/>
    <lineage>
        <taxon>Eukaryota</taxon>
        <taxon>Viridiplantae</taxon>
        <taxon>Streptophyta</taxon>
        <taxon>Embryophyta</taxon>
        <taxon>Tracheophyta</taxon>
        <taxon>Spermatophyta</taxon>
        <taxon>Magnoliopsida</taxon>
        <taxon>eudicotyledons</taxon>
        <taxon>Gunneridae</taxon>
        <taxon>Pentapetalae</taxon>
        <taxon>asterids</taxon>
        <taxon>lamiids</taxon>
        <taxon>Lamiales</taxon>
        <taxon>Lamiaceae</taxon>
        <taxon>Nepetoideae</taxon>
        <taxon>Mentheae</taxon>
        <taxon>Salviinae</taxon>
        <taxon>Salvia</taxon>
        <taxon>Salvia subgen. Calosphace</taxon>
        <taxon>core Calosphace</taxon>
    </lineage>
</organism>
<dbReference type="Proteomes" id="UP000298416">
    <property type="component" value="Unassembled WGS sequence"/>
</dbReference>
<keyword evidence="4" id="KW-0732">Signal</keyword>
<dbReference type="PANTHER" id="PTHR45650:SF8">
    <property type="entry name" value="GDSL ESTERASE_LIPASE"/>
    <property type="match status" value="1"/>
</dbReference>
<keyword evidence="7" id="KW-0443">Lipid metabolism</keyword>
<proteinExistence type="inferred from homology"/>
<name>A0A8X8Z0J0_SALSN</name>
<keyword evidence="3" id="KW-0964">Secreted</keyword>
<accession>A0A8X8Z0J0</accession>
<dbReference type="AlphaFoldDB" id="A0A8X8Z0J0"/>
<dbReference type="GO" id="GO:0016042">
    <property type="term" value="P:lipid catabolic process"/>
    <property type="evidence" value="ECO:0007669"/>
    <property type="project" value="UniProtKB-KW"/>
</dbReference>
<evidence type="ECO:0000256" key="4">
    <source>
        <dbReference type="ARBA" id="ARBA00022729"/>
    </source>
</evidence>
<dbReference type="PANTHER" id="PTHR45650">
    <property type="entry name" value="GDSL-LIKE LIPASE/ACYLHYDROLASE-RELATED"/>
    <property type="match status" value="1"/>
</dbReference>
<protein>
    <recommendedName>
        <fullName evidence="10">GDSL esterase/lipase</fullName>
    </recommendedName>
</protein>
<dbReference type="InterPro" id="IPR051238">
    <property type="entry name" value="GDSL_esterase/lipase"/>
</dbReference>
<keyword evidence="6" id="KW-0442">Lipid degradation</keyword>
<dbReference type="InterPro" id="IPR036514">
    <property type="entry name" value="SGNH_hydro_sf"/>
</dbReference>
<evidence type="ECO:0000256" key="2">
    <source>
        <dbReference type="ARBA" id="ARBA00008668"/>
    </source>
</evidence>
<dbReference type="InterPro" id="IPR001087">
    <property type="entry name" value="GDSL"/>
</dbReference>
<dbReference type="Gene3D" id="3.40.50.1110">
    <property type="entry name" value="SGNH hydrolase"/>
    <property type="match status" value="1"/>
</dbReference>
<keyword evidence="5" id="KW-0378">Hydrolase</keyword>
<evidence type="ECO:0000256" key="6">
    <source>
        <dbReference type="ARBA" id="ARBA00022963"/>
    </source>
</evidence>
<evidence type="ECO:0000313" key="8">
    <source>
        <dbReference type="EMBL" id="KAG6386864.1"/>
    </source>
</evidence>
<dbReference type="EMBL" id="PNBA02000021">
    <property type="protein sequence ID" value="KAG6386864.1"/>
    <property type="molecule type" value="Genomic_DNA"/>
</dbReference>